<feature type="compositionally biased region" description="Low complexity" evidence="3">
    <location>
        <begin position="39"/>
        <end position="77"/>
    </location>
</feature>
<dbReference type="EMBL" id="ML220152">
    <property type="protein sequence ID" value="TGZ77543.1"/>
    <property type="molecule type" value="Genomic_DNA"/>
</dbReference>
<dbReference type="Pfam" id="PF05383">
    <property type="entry name" value="La"/>
    <property type="match status" value="1"/>
</dbReference>
<dbReference type="InterPro" id="IPR045180">
    <property type="entry name" value="La_dom_prot"/>
</dbReference>
<name>A0A4S2MKV0_9PEZI</name>
<keyword evidence="6" id="KW-1185">Reference proteome</keyword>
<dbReference type="GO" id="GO:0045727">
    <property type="term" value="P:positive regulation of translation"/>
    <property type="evidence" value="ECO:0007669"/>
    <property type="project" value="TreeGrafter"/>
</dbReference>
<dbReference type="CDD" id="cd07323">
    <property type="entry name" value="LAM"/>
    <property type="match status" value="1"/>
</dbReference>
<dbReference type="Gene3D" id="1.10.10.10">
    <property type="entry name" value="Winged helix-like DNA-binding domain superfamily/Winged helix DNA-binding domain"/>
    <property type="match status" value="1"/>
</dbReference>
<evidence type="ECO:0000259" key="4">
    <source>
        <dbReference type="PROSITE" id="PS50961"/>
    </source>
</evidence>
<feature type="compositionally biased region" description="Basic and acidic residues" evidence="3">
    <location>
        <begin position="179"/>
        <end position="203"/>
    </location>
</feature>
<dbReference type="PANTHER" id="PTHR22792">
    <property type="entry name" value="LUPUS LA PROTEIN-RELATED"/>
    <property type="match status" value="1"/>
</dbReference>
<dbReference type="GO" id="GO:0010494">
    <property type="term" value="C:cytoplasmic stress granule"/>
    <property type="evidence" value="ECO:0007669"/>
    <property type="project" value="TreeGrafter"/>
</dbReference>
<dbReference type="GO" id="GO:0000339">
    <property type="term" value="F:RNA cap binding"/>
    <property type="evidence" value="ECO:0007669"/>
    <property type="project" value="InterPro"/>
</dbReference>
<dbReference type="PROSITE" id="PS50961">
    <property type="entry name" value="HTH_LA"/>
    <property type="match status" value="1"/>
</dbReference>
<evidence type="ECO:0000256" key="1">
    <source>
        <dbReference type="ARBA" id="ARBA00022884"/>
    </source>
</evidence>
<dbReference type="InterPro" id="IPR036390">
    <property type="entry name" value="WH_DNA-bd_sf"/>
</dbReference>
<sequence>MTTAASESGVSVPPATFSYAAVASSNTSSTVSKKPARGSSSSPSPSSQANGTTATATAPAAPATSSSPAPQTTSTPSENVAKDTASASADMSAQSPSNVVVEDSAAARDDKNPAPESSVKSASAEQKKKSAETLVPAAPPAVNPWKKNASKTKPAGPAALPSPPPSETSKSPSTAPADVKPKANGEEKIKDDGESKDRKEGSRHGKKKGQAHESESAESVPPPSVNDISHWPTPDIAVEESKKDREETREKPTGTPGAGRGKWLPVQIDTPYGPPLPPKGGRGGRRGGREGGRVGSGARERGDAAERSGSGSGNAEGDRGRHNHGSNSRGGYHGPRGGKRSTSAGGFAQRRESKAGVNGLPERRREPREGGEQTSESAPLNGAQTDKPRRVSRDNKSGEETQGGLSTDARQLPEGQERQVNGQNAAPRDGQTRGEIPQAQQQPLRERNGERTRGGFRNRGGYHSQYSNGGHFNSGAYFQGHHASPPGSQYPLQTANYPQQQHGHPRGASFRARSQQAQFANSQFRYNGVQNQFFQQPYGYDYSMMPPNHSRQELDGLTSQINYYFSVDNLCKDIYLRKHMDDEGYVRVSFLLSFPRVASHAQDVNFVRDAILQSSELTLAQSHNEYFVRRRTGWERFVFPESERDPSAKGKFSANMTSPVITSSSWNVDPRQRNRFNNPTPPGEMSGTAEPFFPGPNGQPFYPQHLDQAYGAKYPVSQAGLSAAVPEFAPAPHHPMANGQSSAAVPVVAEDEISEEDVKSLVVVVKKPVGDSNPGSPVQPATVQTPGVAVVNGTSHAPLTNGSGPHEDAQTPQPLDATMCHIPYGEFYTQIMSTRQQEGPNRSKQAVVLYKFWSHALVKSFQKTMYDEFRRMAYEDAAYDIRTGVDELFKFYDRSLRERQTIGLNIIHDFVYAVKFEFERPNLSEETRQASVEKLKAVLRSQNLKEEFRRAIQGCVDPEFAVVLGDVMRPEQSQVQQ</sequence>
<dbReference type="GO" id="GO:0005829">
    <property type="term" value="C:cytosol"/>
    <property type="evidence" value="ECO:0007669"/>
    <property type="project" value="TreeGrafter"/>
</dbReference>
<dbReference type="SUPFAM" id="SSF46785">
    <property type="entry name" value="Winged helix' DNA-binding domain"/>
    <property type="match status" value="1"/>
</dbReference>
<gene>
    <name evidence="5" type="ORF">EX30DRAFT_199168</name>
</gene>
<accession>A0A4S2MKV0</accession>
<feature type="compositionally biased region" description="Low complexity" evidence="3">
    <location>
        <begin position="22"/>
        <end position="32"/>
    </location>
</feature>
<dbReference type="InterPro" id="IPR006630">
    <property type="entry name" value="La_HTH"/>
</dbReference>
<evidence type="ECO:0000256" key="2">
    <source>
        <dbReference type="PROSITE-ProRule" id="PRU00332"/>
    </source>
</evidence>
<feature type="compositionally biased region" description="Basic and acidic residues" evidence="3">
    <location>
        <begin position="386"/>
        <end position="399"/>
    </location>
</feature>
<proteinExistence type="predicted"/>
<protein>
    <recommendedName>
        <fullName evidence="4">HTH La-type RNA-binding domain-containing protein</fullName>
    </recommendedName>
</protein>
<dbReference type="AlphaFoldDB" id="A0A4S2MKV0"/>
<feature type="compositionally biased region" description="Basic and acidic residues" evidence="3">
    <location>
        <begin position="287"/>
        <end position="306"/>
    </location>
</feature>
<dbReference type="Pfam" id="PF21071">
    <property type="entry name" value="LARP1_HEAT"/>
    <property type="match status" value="1"/>
</dbReference>
<evidence type="ECO:0000256" key="3">
    <source>
        <dbReference type="SAM" id="MobiDB-lite"/>
    </source>
</evidence>
<dbReference type="OrthoDB" id="340227at2759"/>
<feature type="compositionally biased region" description="Polar residues" evidence="3">
    <location>
        <begin position="85"/>
        <end position="98"/>
    </location>
</feature>
<dbReference type="STRING" id="341454.A0A4S2MKV0"/>
<dbReference type="InterPro" id="IPR036388">
    <property type="entry name" value="WH-like_DNA-bd_sf"/>
</dbReference>
<feature type="compositionally biased region" description="Basic and acidic residues" evidence="3">
    <location>
        <begin position="361"/>
        <end position="371"/>
    </location>
</feature>
<feature type="region of interest" description="Disordered" evidence="3">
    <location>
        <begin position="22"/>
        <end position="507"/>
    </location>
</feature>
<feature type="compositionally biased region" description="Basic and acidic residues" evidence="3">
    <location>
        <begin position="239"/>
        <end position="252"/>
    </location>
</feature>
<evidence type="ECO:0000313" key="5">
    <source>
        <dbReference type="EMBL" id="TGZ77543.1"/>
    </source>
</evidence>
<feature type="compositionally biased region" description="Low complexity" evidence="3">
    <location>
        <begin position="167"/>
        <end position="177"/>
    </location>
</feature>
<feature type="compositionally biased region" description="Polar residues" evidence="3">
    <location>
        <begin position="373"/>
        <end position="384"/>
    </location>
</feature>
<feature type="compositionally biased region" description="Basic and acidic residues" evidence="3">
    <location>
        <begin position="444"/>
        <end position="453"/>
    </location>
</feature>
<feature type="domain" description="HTH La-type RNA-binding" evidence="4">
    <location>
        <begin position="547"/>
        <end position="636"/>
    </location>
</feature>
<dbReference type="InterPro" id="IPR006607">
    <property type="entry name" value="DM15"/>
</dbReference>
<dbReference type="InParanoid" id="A0A4S2MKV0"/>
<dbReference type="Proteomes" id="UP000298138">
    <property type="component" value="Unassembled WGS sequence"/>
</dbReference>
<evidence type="ECO:0000313" key="6">
    <source>
        <dbReference type="Proteomes" id="UP000298138"/>
    </source>
</evidence>
<dbReference type="PANTHER" id="PTHR22792:SF132">
    <property type="entry name" value="LA-RELATED PROTEIN 1"/>
    <property type="match status" value="1"/>
</dbReference>
<reference evidence="5 6" key="1">
    <citation type="submission" date="2019-04" db="EMBL/GenBank/DDBJ databases">
        <title>Comparative genomics and transcriptomics to analyze fruiting body development in filamentous ascomycetes.</title>
        <authorList>
            <consortium name="DOE Joint Genome Institute"/>
            <person name="Lutkenhaus R."/>
            <person name="Traeger S."/>
            <person name="Breuer J."/>
            <person name="Kuo A."/>
            <person name="Lipzen A."/>
            <person name="Pangilinan J."/>
            <person name="Dilworth D."/>
            <person name="Sandor L."/>
            <person name="Poggeler S."/>
            <person name="Barry K."/>
            <person name="Grigoriev I.V."/>
            <person name="Nowrousian M."/>
        </authorList>
    </citation>
    <scope>NUCLEOTIDE SEQUENCE [LARGE SCALE GENOMIC DNA]</scope>
    <source>
        <strain evidence="5 6">CBS 389.68</strain>
    </source>
</reference>
<feature type="compositionally biased region" description="Polar residues" evidence="3">
    <location>
        <begin position="486"/>
        <end position="502"/>
    </location>
</feature>
<keyword evidence="1 2" id="KW-0694">RNA-binding</keyword>
<dbReference type="GO" id="GO:0048255">
    <property type="term" value="P:mRNA stabilization"/>
    <property type="evidence" value="ECO:0007669"/>
    <property type="project" value="InterPro"/>
</dbReference>
<organism evidence="5 6">
    <name type="scientific">Ascodesmis nigricans</name>
    <dbReference type="NCBI Taxonomy" id="341454"/>
    <lineage>
        <taxon>Eukaryota</taxon>
        <taxon>Fungi</taxon>
        <taxon>Dikarya</taxon>
        <taxon>Ascomycota</taxon>
        <taxon>Pezizomycotina</taxon>
        <taxon>Pezizomycetes</taxon>
        <taxon>Pezizales</taxon>
        <taxon>Ascodesmidaceae</taxon>
        <taxon>Ascodesmis</taxon>
    </lineage>
</organism>
<dbReference type="SMART" id="SM00715">
    <property type="entry name" value="LA"/>
    <property type="match status" value="1"/>
</dbReference>